<reference evidence="2" key="1">
    <citation type="journal article" date="2023" name="Front. Plant Sci.">
        <title>Chromosomal-level genome assembly of Melastoma candidum provides insights into trichome evolution.</title>
        <authorList>
            <person name="Zhong Y."/>
            <person name="Wu W."/>
            <person name="Sun C."/>
            <person name="Zou P."/>
            <person name="Liu Y."/>
            <person name="Dai S."/>
            <person name="Zhou R."/>
        </authorList>
    </citation>
    <scope>NUCLEOTIDE SEQUENCE [LARGE SCALE GENOMIC DNA]</scope>
</reference>
<gene>
    <name evidence="1" type="ORF">MLD38_031386</name>
</gene>
<keyword evidence="2" id="KW-1185">Reference proteome</keyword>
<proteinExistence type="predicted"/>
<evidence type="ECO:0000313" key="1">
    <source>
        <dbReference type="EMBL" id="KAI4326030.1"/>
    </source>
</evidence>
<dbReference type="EMBL" id="CM042888">
    <property type="protein sequence ID" value="KAI4326030.1"/>
    <property type="molecule type" value="Genomic_DNA"/>
</dbReference>
<protein>
    <submittedName>
        <fullName evidence="1">Uncharacterized protein</fullName>
    </submittedName>
</protein>
<dbReference type="Proteomes" id="UP001057402">
    <property type="component" value="Chromosome 9"/>
</dbReference>
<comment type="caution">
    <text evidence="1">The sequence shown here is derived from an EMBL/GenBank/DDBJ whole genome shotgun (WGS) entry which is preliminary data.</text>
</comment>
<accession>A0ACB9MUC2</accession>
<organism evidence="1 2">
    <name type="scientific">Melastoma candidum</name>
    <dbReference type="NCBI Taxonomy" id="119954"/>
    <lineage>
        <taxon>Eukaryota</taxon>
        <taxon>Viridiplantae</taxon>
        <taxon>Streptophyta</taxon>
        <taxon>Embryophyta</taxon>
        <taxon>Tracheophyta</taxon>
        <taxon>Spermatophyta</taxon>
        <taxon>Magnoliopsida</taxon>
        <taxon>eudicotyledons</taxon>
        <taxon>Gunneridae</taxon>
        <taxon>Pentapetalae</taxon>
        <taxon>rosids</taxon>
        <taxon>malvids</taxon>
        <taxon>Myrtales</taxon>
        <taxon>Melastomataceae</taxon>
        <taxon>Melastomatoideae</taxon>
        <taxon>Melastomateae</taxon>
        <taxon>Melastoma</taxon>
    </lineage>
</organism>
<name>A0ACB9MUC2_9MYRT</name>
<sequence>MEKRRRLRSSLNSSAQTFLSSVTAGLPSPSSKSIRPSVLRTLISSIPVSSPVASSLPKSLLDAISNLVDQIRDPKPGPASPVSPPSKRPRRSARHASPPPPPEGSDGDLTKQAIEKIRTLVSVISVCIRDGCGSFLAIEFFPSVKLLHDNLVNFESDVGLCSEVVKLCEVWWKEGFPDREGVISQFLPYLLSRSFVSKKKVDVHRVYALRDAFSLFDYKDESIEDLKMLLMRCVISPVYLKAEEGRKFISFMFGLSKQVAKEALAVIRSQIPYGRKSILEAYGEILFRAWKDWKEDLKDEIEDGFLQGLIEGAIHANTRELAAAIRRVLGGFICQRMVDGVEKLLFRLAEPVLFRSLQVSNSNVRHNALHLLLDIFPLEDPDSTKETKDMLVERQFYLLERLLMDDCPDVRVIAVEGCCRILNLFWEIISSSIISKLISKIVDDMAHDIASDVRLSIVNGIIYLLGNERSHDILKVLLPRIRHLAGDSVLSVRVAVVDLVLLIRDIRTFQFNKVVPLEDLLSMLVNDQPPVAEKITRLLMPSYFPSRVNVEEACKRCITLIKRSPVAGARFCEFAAAEGAPLESLMGLFKVLINLVLSPENMTTDQVEGFLDCATHLCRNLASEPSHKVELNKIFAKDKLKRLYTAAPSVHSKFAVFGIASMTSQNGVSALIEECIGLVTNCVDTVDNVTRQTEMRTAHRFLLSCHRFDYMLEAFAKVLEKASSHCSEKTYTAVPNVGSNISLKRQRNKSSALKDKTVSSFKDDYSVAVGIAWQIKDIIENDELRPAILSSAYLEPIIHALRVISEISIMESVTCDYMSHIPVQACASLAIHKAASNPSKKQSHRINNNRSATKIANGEGIDHLVNCSLRLINGRDRPATSAHPSDDGSVIKSRNNIARKVQMLVAVLKYVVDAISVGSDGHNTQSSLDLASAFIQDIARGCTEPMDLADDDMRDLILCIKSSFTYAAKLVSTTLVEVSSNKDQTLILGSFRVSNNLLDLIARLESFMGSGVAARLVGVVKSWLPDLVMGLGSPYLLNRVNNDISLTFSEIKQNFPFWPSLVARIELLEPSESIDSTDEKDNSNTKSEHPVFRKLMEMVFSLARANRSVQDALGVIFMAGAASALESDDFDSLFMLLRFLTQKLVGEEDVYWDRLDAMAHNLQELFPLVVNKLGERRPEEAVDELAMARAVLEPVWANRYGTGKSSWMEE</sequence>
<evidence type="ECO:0000313" key="2">
    <source>
        <dbReference type="Proteomes" id="UP001057402"/>
    </source>
</evidence>